<protein>
    <recommendedName>
        <fullName evidence="13">Olfactory receptor</fullName>
    </recommendedName>
</protein>
<dbReference type="PROSITE" id="PS50262">
    <property type="entry name" value="G_PROTEIN_RECEP_F1_2"/>
    <property type="match status" value="1"/>
</dbReference>
<dbReference type="EMBL" id="DYDO01000012">
    <property type="protein sequence ID" value="DBA15132.1"/>
    <property type="molecule type" value="Genomic_DNA"/>
</dbReference>
<evidence type="ECO:0000256" key="7">
    <source>
        <dbReference type="ARBA" id="ARBA00023040"/>
    </source>
</evidence>
<feature type="transmembrane region" description="Helical" evidence="13">
    <location>
        <begin position="236"/>
        <end position="259"/>
    </location>
</feature>
<dbReference type="Gene3D" id="1.20.1070.10">
    <property type="entry name" value="Rhodopsin 7-helix transmembrane proteins"/>
    <property type="match status" value="1"/>
</dbReference>
<evidence type="ECO:0000256" key="6">
    <source>
        <dbReference type="ARBA" id="ARBA00022989"/>
    </source>
</evidence>
<name>A0AAV2ZN08_PYXAD</name>
<dbReference type="PANTHER" id="PTHR26452">
    <property type="entry name" value="OLFACTORY RECEPTOR"/>
    <property type="match status" value="1"/>
</dbReference>
<dbReference type="AlphaFoldDB" id="A0AAV2ZN08"/>
<dbReference type="SUPFAM" id="SSF81321">
    <property type="entry name" value="Family A G protein-coupled receptor-like"/>
    <property type="match status" value="1"/>
</dbReference>
<evidence type="ECO:0000256" key="11">
    <source>
        <dbReference type="ARBA" id="ARBA00023224"/>
    </source>
</evidence>
<evidence type="ECO:0000313" key="16">
    <source>
        <dbReference type="Proteomes" id="UP001181693"/>
    </source>
</evidence>
<evidence type="ECO:0000256" key="9">
    <source>
        <dbReference type="ARBA" id="ARBA00023170"/>
    </source>
</evidence>
<evidence type="ECO:0000256" key="5">
    <source>
        <dbReference type="ARBA" id="ARBA00022725"/>
    </source>
</evidence>
<keyword evidence="8 13" id="KW-0472">Membrane</keyword>
<dbReference type="GO" id="GO:0004930">
    <property type="term" value="F:G protein-coupled receptor activity"/>
    <property type="evidence" value="ECO:0007669"/>
    <property type="project" value="UniProtKB-KW"/>
</dbReference>
<dbReference type="PRINTS" id="PR00237">
    <property type="entry name" value="GPCRRHODOPSN"/>
</dbReference>
<feature type="transmembrane region" description="Helical" evidence="13">
    <location>
        <begin position="23"/>
        <end position="48"/>
    </location>
</feature>
<dbReference type="GO" id="GO:0005886">
    <property type="term" value="C:plasma membrane"/>
    <property type="evidence" value="ECO:0007669"/>
    <property type="project" value="UniProtKB-SubCell"/>
</dbReference>
<evidence type="ECO:0000256" key="3">
    <source>
        <dbReference type="ARBA" id="ARBA00022606"/>
    </source>
</evidence>
<comment type="caution">
    <text evidence="15">The sequence shown here is derived from an EMBL/GenBank/DDBJ whole genome shotgun (WGS) entry which is preliminary data.</text>
</comment>
<evidence type="ECO:0000256" key="12">
    <source>
        <dbReference type="RuleBase" id="RU000688"/>
    </source>
</evidence>
<feature type="transmembrane region" description="Helical" evidence="13">
    <location>
        <begin position="60"/>
        <end position="80"/>
    </location>
</feature>
<evidence type="ECO:0000256" key="10">
    <source>
        <dbReference type="ARBA" id="ARBA00023180"/>
    </source>
</evidence>
<organism evidence="15 16">
    <name type="scientific">Pyxicephalus adspersus</name>
    <name type="common">African bullfrog</name>
    <dbReference type="NCBI Taxonomy" id="30357"/>
    <lineage>
        <taxon>Eukaryota</taxon>
        <taxon>Metazoa</taxon>
        <taxon>Chordata</taxon>
        <taxon>Craniata</taxon>
        <taxon>Vertebrata</taxon>
        <taxon>Euteleostomi</taxon>
        <taxon>Amphibia</taxon>
        <taxon>Batrachia</taxon>
        <taxon>Anura</taxon>
        <taxon>Neobatrachia</taxon>
        <taxon>Ranoidea</taxon>
        <taxon>Pyxicephalidae</taxon>
        <taxon>Pyxicephalinae</taxon>
        <taxon>Pyxicephalus</taxon>
    </lineage>
</organism>
<keyword evidence="2 13" id="KW-1003">Cell membrane</keyword>
<dbReference type="Pfam" id="PF13853">
    <property type="entry name" value="7tm_4"/>
    <property type="match status" value="1"/>
</dbReference>
<keyword evidence="3 13" id="KW-0716">Sensory transduction</keyword>
<comment type="similarity">
    <text evidence="12">Belongs to the G-protein coupled receptor 1 family.</text>
</comment>
<evidence type="ECO:0000256" key="2">
    <source>
        <dbReference type="ARBA" id="ARBA00022475"/>
    </source>
</evidence>
<keyword evidence="16" id="KW-1185">Reference proteome</keyword>
<evidence type="ECO:0000256" key="13">
    <source>
        <dbReference type="RuleBase" id="RU363047"/>
    </source>
</evidence>
<dbReference type="InterPro" id="IPR050516">
    <property type="entry name" value="Olfactory_GPCR"/>
</dbReference>
<dbReference type="GO" id="GO:0004984">
    <property type="term" value="F:olfactory receptor activity"/>
    <property type="evidence" value="ECO:0007669"/>
    <property type="project" value="InterPro"/>
</dbReference>
<feature type="transmembrane region" description="Helical" evidence="13">
    <location>
        <begin position="100"/>
        <end position="118"/>
    </location>
</feature>
<dbReference type="PRINTS" id="PR00245">
    <property type="entry name" value="OLFACTORYR"/>
</dbReference>
<feature type="transmembrane region" description="Helical" evidence="13">
    <location>
        <begin position="139"/>
        <end position="161"/>
    </location>
</feature>
<dbReference type="Proteomes" id="UP001181693">
    <property type="component" value="Unassembled WGS sequence"/>
</dbReference>
<keyword evidence="4 12" id="KW-0812">Transmembrane</keyword>
<keyword evidence="10" id="KW-0325">Glycoprotein</keyword>
<keyword evidence="5 13" id="KW-0552">Olfaction</keyword>
<proteinExistence type="inferred from homology"/>
<dbReference type="InterPro" id="IPR000725">
    <property type="entry name" value="Olfact_rcpt"/>
</dbReference>
<keyword evidence="7 12" id="KW-0297">G-protein coupled receptor</keyword>
<comment type="subcellular location">
    <subcellularLocation>
        <location evidence="1 13">Cell membrane</location>
        <topology evidence="1 13">Multi-pass membrane protein</topology>
    </subcellularLocation>
</comment>
<dbReference type="InterPro" id="IPR017452">
    <property type="entry name" value="GPCR_Rhodpsn_7TM"/>
</dbReference>
<feature type="transmembrane region" description="Helical" evidence="13">
    <location>
        <begin position="198"/>
        <end position="224"/>
    </location>
</feature>
<dbReference type="CDD" id="cd13954">
    <property type="entry name" value="7tmA_OR"/>
    <property type="match status" value="1"/>
</dbReference>
<keyword evidence="9 12" id="KW-0675">Receptor</keyword>
<feature type="transmembrane region" description="Helical" evidence="13">
    <location>
        <begin position="271"/>
        <end position="290"/>
    </location>
</feature>
<accession>A0AAV2ZN08</accession>
<keyword evidence="11 12" id="KW-0807">Transducer</keyword>
<gene>
    <name evidence="15" type="ORF">GDO54_004385</name>
</gene>
<evidence type="ECO:0000256" key="1">
    <source>
        <dbReference type="ARBA" id="ARBA00004651"/>
    </source>
</evidence>
<dbReference type="FunFam" id="1.20.1070.10:FF:000010">
    <property type="entry name" value="Olfactory receptor"/>
    <property type="match status" value="1"/>
</dbReference>
<evidence type="ECO:0000313" key="15">
    <source>
        <dbReference type="EMBL" id="DBA15132.1"/>
    </source>
</evidence>
<dbReference type="InterPro" id="IPR000276">
    <property type="entry name" value="GPCR_Rhodpsn"/>
</dbReference>
<keyword evidence="6 13" id="KW-1133">Transmembrane helix</keyword>
<sequence length="308" mass="35258">MNLKYNITGFLIQGLSDIPEHQILIFTICLIIYISIVIGNLNISVIILGNSRLHTPMYIFLMNLSTIDIFYASNILPNMLNMLLIQNNTMSFVGCMIQMYLYISLTTAEILVLEVMAYDRYIAICHPLHYSILMSLRQCAGMSIAVWLLSFLVTIGNTVLISRLSFCSSHLIDHFFCDIIPLLKLSCSSIFSVEIMNYIQGILLTFMSFLLTIISYIFIISTILKIKSIEGRRKAFSTCSSHLTCVVLYYGTLICLYMRPTSNYSPDRDKFFSLLYVVLIPLLNPIIYSLKNYEFKVGFRKLLNGMVY</sequence>
<reference evidence="15" key="1">
    <citation type="thesis" date="2020" institute="ProQuest LLC" country="789 East Eisenhower Parkway, Ann Arbor, MI, USA">
        <title>Comparative Genomics and Chromosome Evolution.</title>
        <authorList>
            <person name="Mudd A.B."/>
        </authorList>
    </citation>
    <scope>NUCLEOTIDE SEQUENCE</scope>
    <source>
        <strain evidence="15">1538</strain>
        <tissue evidence="15">Blood</tissue>
    </source>
</reference>
<feature type="domain" description="G-protein coupled receptors family 1 profile" evidence="14">
    <location>
        <begin position="39"/>
        <end position="288"/>
    </location>
</feature>
<dbReference type="PROSITE" id="PS00237">
    <property type="entry name" value="G_PROTEIN_RECEP_F1_1"/>
    <property type="match status" value="1"/>
</dbReference>
<evidence type="ECO:0000256" key="4">
    <source>
        <dbReference type="ARBA" id="ARBA00022692"/>
    </source>
</evidence>
<evidence type="ECO:0000259" key="14">
    <source>
        <dbReference type="PROSITE" id="PS50262"/>
    </source>
</evidence>
<evidence type="ECO:0000256" key="8">
    <source>
        <dbReference type="ARBA" id="ARBA00023136"/>
    </source>
</evidence>